<reference evidence="1 2" key="1">
    <citation type="journal article" date="2018" name="Front. Plant Sci.">
        <title>Red Clover (Trifolium pratense) and Zigzag Clover (T. medium) - A Picture of Genomic Similarities and Differences.</title>
        <authorList>
            <person name="Dluhosova J."/>
            <person name="Istvanek J."/>
            <person name="Nedelnik J."/>
            <person name="Repkova J."/>
        </authorList>
    </citation>
    <scope>NUCLEOTIDE SEQUENCE [LARGE SCALE GENOMIC DNA]</scope>
    <source>
        <strain evidence="2">cv. 10/8</strain>
        <tissue evidence="1">Leaf</tissue>
    </source>
</reference>
<dbReference type="EMBL" id="LXQA010586374">
    <property type="protein sequence ID" value="MCI60695.1"/>
    <property type="molecule type" value="Genomic_DNA"/>
</dbReference>
<sequence>MTSRVMENESNLVANHFATFVDLKALSINLEASVLLSRFKHFHGPVWKDFLDNKGTGPTGLEFIRKQLQL</sequence>
<comment type="caution">
    <text evidence="1">The sequence shown here is derived from an EMBL/GenBank/DDBJ whole genome shotgun (WGS) entry which is preliminary data.</text>
</comment>
<keyword evidence="2" id="KW-1185">Reference proteome</keyword>
<protein>
    <submittedName>
        <fullName evidence="1">Uncharacterized protein</fullName>
    </submittedName>
</protein>
<dbReference type="Proteomes" id="UP000265520">
    <property type="component" value="Unassembled WGS sequence"/>
</dbReference>
<organism evidence="1 2">
    <name type="scientific">Trifolium medium</name>
    <dbReference type="NCBI Taxonomy" id="97028"/>
    <lineage>
        <taxon>Eukaryota</taxon>
        <taxon>Viridiplantae</taxon>
        <taxon>Streptophyta</taxon>
        <taxon>Embryophyta</taxon>
        <taxon>Tracheophyta</taxon>
        <taxon>Spermatophyta</taxon>
        <taxon>Magnoliopsida</taxon>
        <taxon>eudicotyledons</taxon>
        <taxon>Gunneridae</taxon>
        <taxon>Pentapetalae</taxon>
        <taxon>rosids</taxon>
        <taxon>fabids</taxon>
        <taxon>Fabales</taxon>
        <taxon>Fabaceae</taxon>
        <taxon>Papilionoideae</taxon>
        <taxon>50 kb inversion clade</taxon>
        <taxon>NPAAA clade</taxon>
        <taxon>Hologalegina</taxon>
        <taxon>IRL clade</taxon>
        <taxon>Trifolieae</taxon>
        <taxon>Trifolium</taxon>
    </lineage>
</organism>
<accession>A0A392TL87</accession>
<dbReference type="AlphaFoldDB" id="A0A392TL87"/>
<proteinExistence type="predicted"/>
<evidence type="ECO:0000313" key="2">
    <source>
        <dbReference type="Proteomes" id="UP000265520"/>
    </source>
</evidence>
<evidence type="ECO:0000313" key="1">
    <source>
        <dbReference type="EMBL" id="MCI60695.1"/>
    </source>
</evidence>
<name>A0A392TL87_9FABA</name>